<proteinExistence type="predicted"/>
<dbReference type="EMBL" id="BARV01009320">
    <property type="protein sequence ID" value="GAI14931.1"/>
    <property type="molecule type" value="Genomic_DNA"/>
</dbReference>
<feature type="domain" description="Histone deacetylase" evidence="2">
    <location>
        <begin position="9"/>
        <end position="245"/>
    </location>
</feature>
<dbReference type="PANTHER" id="PTHR10625">
    <property type="entry name" value="HISTONE DEACETYLASE HDAC1-RELATED"/>
    <property type="match status" value="1"/>
</dbReference>
<name>X1MA03_9ZZZZ</name>
<dbReference type="InterPro" id="IPR037138">
    <property type="entry name" value="His_deacetylse_dom_sf"/>
</dbReference>
<dbReference type="CDD" id="cd09993">
    <property type="entry name" value="HDAC_classIV"/>
    <property type="match status" value="1"/>
</dbReference>
<evidence type="ECO:0000259" key="2">
    <source>
        <dbReference type="Pfam" id="PF00850"/>
    </source>
</evidence>
<comment type="caution">
    <text evidence="3">The sequence shown here is derived from an EMBL/GenBank/DDBJ whole genome shotgun (WGS) entry which is preliminary data.</text>
</comment>
<dbReference type="Pfam" id="PF00850">
    <property type="entry name" value="Hist_deacetyl"/>
    <property type="match status" value="1"/>
</dbReference>
<dbReference type="PRINTS" id="PR01270">
    <property type="entry name" value="HDASUPER"/>
</dbReference>
<dbReference type="InterPro" id="IPR023696">
    <property type="entry name" value="Ureohydrolase_dom_sf"/>
</dbReference>
<protein>
    <recommendedName>
        <fullName evidence="2">Histone deacetylase domain-containing protein</fullName>
    </recommendedName>
</protein>
<dbReference type="GO" id="GO:0004407">
    <property type="term" value="F:histone deacetylase activity"/>
    <property type="evidence" value="ECO:0007669"/>
    <property type="project" value="InterPro"/>
</dbReference>
<dbReference type="SUPFAM" id="SSF52768">
    <property type="entry name" value="Arginase/deacetylase"/>
    <property type="match status" value="1"/>
</dbReference>
<evidence type="ECO:0000256" key="1">
    <source>
        <dbReference type="ARBA" id="ARBA00022801"/>
    </source>
</evidence>
<dbReference type="AlphaFoldDB" id="X1MA03"/>
<keyword evidence="1" id="KW-0378">Hydrolase</keyword>
<dbReference type="GO" id="GO:0016787">
    <property type="term" value="F:hydrolase activity"/>
    <property type="evidence" value="ECO:0007669"/>
    <property type="project" value="UniProtKB-KW"/>
</dbReference>
<gene>
    <name evidence="3" type="ORF">S06H3_18428</name>
</gene>
<dbReference type="PANTHER" id="PTHR10625:SF19">
    <property type="entry name" value="HISTONE DEACETYLASE 12"/>
    <property type="match status" value="1"/>
</dbReference>
<dbReference type="InterPro" id="IPR044150">
    <property type="entry name" value="HDAC_classIV"/>
</dbReference>
<reference evidence="3" key="1">
    <citation type="journal article" date="2014" name="Front. Microbiol.">
        <title>High frequency of phylogenetically diverse reductive dehalogenase-homologous genes in deep subseafloor sedimentary metagenomes.</title>
        <authorList>
            <person name="Kawai M."/>
            <person name="Futagami T."/>
            <person name="Toyoda A."/>
            <person name="Takaki Y."/>
            <person name="Nishi S."/>
            <person name="Hori S."/>
            <person name="Arai W."/>
            <person name="Tsubouchi T."/>
            <person name="Morono Y."/>
            <person name="Uchiyama I."/>
            <person name="Ito T."/>
            <person name="Fujiyama A."/>
            <person name="Inagaki F."/>
            <person name="Takami H."/>
        </authorList>
    </citation>
    <scope>NUCLEOTIDE SEQUENCE</scope>
    <source>
        <strain evidence="3">Expedition CK06-06</strain>
    </source>
</reference>
<evidence type="ECO:0000313" key="3">
    <source>
        <dbReference type="EMBL" id="GAI14931.1"/>
    </source>
</evidence>
<dbReference type="GO" id="GO:0040029">
    <property type="term" value="P:epigenetic regulation of gene expression"/>
    <property type="evidence" value="ECO:0007669"/>
    <property type="project" value="TreeGrafter"/>
</dbReference>
<feature type="non-terminal residue" evidence="3">
    <location>
        <position position="252"/>
    </location>
</feature>
<dbReference type="Gene3D" id="3.40.800.20">
    <property type="entry name" value="Histone deacetylase domain"/>
    <property type="match status" value="1"/>
</dbReference>
<dbReference type="InterPro" id="IPR000286">
    <property type="entry name" value="HDACs"/>
</dbReference>
<organism evidence="3">
    <name type="scientific">marine sediment metagenome</name>
    <dbReference type="NCBI Taxonomy" id="412755"/>
    <lineage>
        <taxon>unclassified sequences</taxon>
        <taxon>metagenomes</taxon>
        <taxon>ecological metagenomes</taxon>
    </lineage>
</organism>
<dbReference type="InterPro" id="IPR023801">
    <property type="entry name" value="His_deacetylse_dom"/>
</dbReference>
<accession>X1MA03</accession>
<sequence>MGGKGENFLSPEPALEEDILLVHSSKYLKKLKTGKLSHSEILTLEVPYSPELIDFAMLTVGGTVIAANKALEEGLAVHIGGGFHHAFPDHGEGFCVLNDVAVALEKMRHDGKIRRAMVVDCDVHQGNGTAAILSRKDYAFTFSIHQMDIYPAQKPASSLDVGLWTGDGDEKYLSALSSHFPDLYTAFQPDLIFFLAGADPYEKDQLGGLKLTFEGLKERDRIIIEEARKLKLPVVVLLAGGYAFDIKDTSSI</sequence>